<evidence type="ECO:0000313" key="1">
    <source>
        <dbReference type="EMBL" id="CAF1299602.1"/>
    </source>
</evidence>
<proteinExistence type="predicted"/>
<evidence type="ECO:0000313" key="2">
    <source>
        <dbReference type="EMBL" id="CAF1472144.1"/>
    </source>
</evidence>
<dbReference type="AlphaFoldDB" id="A0A815R4Q0"/>
<evidence type="ECO:0000313" key="5">
    <source>
        <dbReference type="Proteomes" id="UP000663829"/>
    </source>
</evidence>
<name>A0A815R4Q0_9BILA</name>
<protein>
    <submittedName>
        <fullName evidence="2">Uncharacterized protein</fullName>
    </submittedName>
</protein>
<reference evidence="2" key="1">
    <citation type="submission" date="2021-02" db="EMBL/GenBank/DDBJ databases">
        <authorList>
            <person name="Nowell W R."/>
        </authorList>
    </citation>
    <scope>NUCLEOTIDE SEQUENCE</scope>
</reference>
<dbReference type="Proteomes" id="UP000682733">
    <property type="component" value="Unassembled WGS sequence"/>
</dbReference>
<organism evidence="2 5">
    <name type="scientific">Didymodactylos carnosus</name>
    <dbReference type="NCBI Taxonomy" id="1234261"/>
    <lineage>
        <taxon>Eukaryota</taxon>
        <taxon>Metazoa</taxon>
        <taxon>Spiralia</taxon>
        <taxon>Gnathifera</taxon>
        <taxon>Rotifera</taxon>
        <taxon>Eurotatoria</taxon>
        <taxon>Bdelloidea</taxon>
        <taxon>Philodinida</taxon>
        <taxon>Philodinidae</taxon>
        <taxon>Didymodactylos</taxon>
    </lineage>
</organism>
<dbReference type="Proteomes" id="UP000663829">
    <property type="component" value="Unassembled WGS sequence"/>
</dbReference>
<gene>
    <name evidence="2" type="ORF">GPM918_LOCUS35503</name>
    <name evidence="1" type="ORF">OVA965_LOCUS28468</name>
    <name evidence="4" type="ORF">SRO942_LOCUS36221</name>
    <name evidence="3" type="ORF">TMI583_LOCUS29219</name>
</gene>
<evidence type="ECO:0000313" key="3">
    <source>
        <dbReference type="EMBL" id="CAF4105523.1"/>
    </source>
</evidence>
<dbReference type="Proteomes" id="UP000681722">
    <property type="component" value="Unassembled WGS sequence"/>
</dbReference>
<dbReference type="EMBL" id="CAJOBC010086069">
    <property type="protein sequence ID" value="CAF4339473.1"/>
    <property type="molecule type" value="Genomic_DNA"/>
</dbReference>
<comment type="caution">
    <text evidence="2">The sequence shown here is derived from an EMBL/GenBank/DDBJ whole genome shotgun (WGS) entry which is preliminary data.</text>
</comment>
<dbReference type="EMBL" id="CAJNOK010019450">
    <property type="protein sequence ID" value="CAF1299602.1"/>
    <property type="molecule type" value="Genomic_DNA"/>
</dbReference>
<accession>A0A815R4Q0</accession>
<sequence length="93" mass="10968">MPSIGKSYKNQRLPNDKIMRDFIDGEFSKQYSFFKESSKVKFILCEDGIEVSDLLQKKRRTLSLLYFTFGNLSRFEQSLDKLILMLAVCEKRD</sequence>
<dbReference type="EMBL" id="CAJNOQ010020601">
    <property type="protein sequence ID" value="CAF1472144.1"/>
    <property type="molecule type" value="Genomic_DNA"/>
</dbReference>
<evidence type="ECO:0000313" key="4">
    <source>
        <dbReference type="EMBL" id="CAF4339473.1"/>
    </source>
</evidence>
<dbReference type="Proteomes" id="UP000677228">
    <property type="component" value="Unassembled WGS sequence"/>
</dbReference>
<keyword evidence="5" id="KW-1185">Reference proteome</keyword>
<dbReference type="EMBL" id="CAJOBA010041024">
    <property type="protein sequence ID" value="CAF4105523.1"/>
    <property type="molecule type" value="Genomic_DNA"/>
</dbReference>